<dbReference type="EMBL" id="KC821613">
    <property type="protein sequence ID" value="AGO48021.1"/>
    <property type="molecule type" value="Genomic_DNA"/>
</dbReference>
<gene>
    <name evidence="1" type="ORF">Phi12:1_gp55</name>
</gene>
<accession>R9ZY18</accession>
<name>R9ZY18_9CAUD</name>
<evidence type="ECO:0000313" key="1">
    <source>
        <dbReference type="EMBL" id="AGO48021.1"/>
    </source>
</evidence>
<reference evidence="1 2" key="1">
    <citation type="journal article" date="2013" name="Proc. Natl. Acad. Sci. U.S.A.">
        <title>Twelve previously unknown phage genera are ubiquitous in global oceans.</title>
        <authorList>
            <person name="Holmfeldt K."/>
            <person name="Solonenko N."/>
            <person name="Shah M."/>
            <person name="Corrier K."/>
            <person name="Riemann L."/>
            <person name="Verberkmoes N.C."/>
            <person name="Sullivan M.B."/>
        </authorList>
    </citation>
    <scope>NUCLEOTIDE SEQUENCE [LARGE SCALE GENOMIC DNA]</scope>
    <source>
        <strain evidence="1">Phi12:1</strain>
    </source>
</reference>
<evidence type="ECO:0000313" key="2">
    <source>
        <dbReference type="Proteomes" id="UP000014714"/>
    </source>
</evidence>
<dbReference type="Proteomes" id="UP000014714">
    <property type="component" value="Segment"/>
</dbReference>
<organism evidence="1 2">
    <name type="scientific">Cellulophaga phage phi12:1</name>
    <dbReference type="NCBI Taxonomy" id="1327976"/>
    <lineage>
        <taxon>Viruses</taxon>
        <taxon>Duplodnaviria</taxon>
        <taxon>Heunggongvirae</taxon>
        <taxon>Uroviricota</taxon>
        <taxon>Caudoviricetes</taxon>
        <taxon>Helsingorvirus</taxon>
        <taxon>Helsingorvirus Cba121</taxon>
    </lineage>
</organism>
<keyword evidence="2" id="KW-1185">Reference proteome</keyword>
<sequence length="139" mass="15805">MTGKIDIKIGEKMVHLWFNNYSKAELAKIILPKDKGNPAKPEEFPLLRALNRLAEDNYLDLMRDIIWVGILGSSFANDEPNKIEKKEVSNHIATAPESVLYSCWLCFLDAMGVNIDHLEDKITTSSNDDEDESKKKIKL</sequence>
<dbReference type="GeneID" id="16796714"/>
<protein>
    <submittedName>
        <fullName evidence="1">Uncharacterized protein</fullName>
    </submittedName>
</protein>
<reference evidence="2" key="2">
    <citation type="submission" date="2013-03" db="EMBL/GenBank/DDBJ databases">
        <title>The Cellulophaga phages: a novel, diverse, and globally ubiquitous model system.</title>
        <authorList>
            <person name="Holmfeldt K."/>
            <person name="Solonenko N."/>
            <person name="Shah M."/>
            <person name="Corrier K."/>
            <person name="Riemann L."/>
            <person name="VerBerkmoes N.C."/>
            <person name="Sullivan M.B."/>
        </authorList>
    </citation>
    <scope>NUCLEOTIDE SEQUENCE [LARGE SCALE GENOMIC DNA]</scope>
</reference>
<dbReference type="OrthoDB" id="13747at10239"/>
<dbReference type="KEGG" id="vg:16796714"/>
<dbReference type="RefSeq" id="YP_008241034.1">
    <property type="nucleotide sequence ID" value="NC_021791.1"/>
</dbReference>
<proteinExistence type="predicted"/>